<feature type="region of interest" description="Disordered" evidence="1">
    <location>
        <begin position="37"/>
        <end position="59"/>
    </location>
</feature>
<reference evidence="2 3" key="1">
    <citation type="journal article" date="2021" name="Nat. Commun.">
        <title>Genetic determinants of endophytism in the Arabidopsis root mycobiome.</title>
        <authorList>
            <person name="Mesny F."/>
            <person name="Miyauchi S."/>
            <person name="Thiergart T."/>
            <person name="Pickel B."/>
            <person name="Atanasova L."/>
            <person name="Karlsson M."/>
            <person name="Huettel B."/>
            <person name="Barry K.W."/>
            <person name="Haridas S."/>
            <person name="Chen C."/>
            <person name="Bauer D."/>
            <person name="Andreopoulos W."/>
            <person name="Pangilinan J."/>
            <person name="LaButti K."/>
            <person name="Riley R."/>
            <person name="Lipzen A."/>
            <person name="Clum A."/>
            <person name="Drula E."/>
            <person name="Henrissat B."/>
            <person name="Kohler A."/>
            <person name="Grigoriev I.V."/>
            <person name="Martin F.M."/>
            <person name="Hacquard S."/>
        </authorList>
    </citation>
    <scope>NUCLEOTIDE SEQUENCE [LARGE SCALE GENOMIC DNA]</scope>
    <source>
        <strain evidence="2 3">MPI-SDFR-AT-0080</strain>
    </source>
</reference>
<feature type="compositionally biased region" description="Polar residues" evidence="1">
    <location>
        <begin position="224"/>
        <end position="250"/>
    </location>
</feature>
<sequence length="574" mass="61783">MIEDATQPAAHMAAIPTMATERSDVYNDKAASNIDDLFSLGQSPVLQQSQQPPPERPAHTSIAQLTEQELGALLAANSATPPPFQTIDPSALNSPAPMTDLSSTDNATTHTSPPSTFHPEDFPLFADQNHPSSLSCALTAGFPPNTHQLSFQPPSSVFSEPSLDFFSSLPTTEDVAPPPHTHQHQQHPALARAHSQPPEDVGPPHTHHHHHHHHHPHHLVLGPPSQQQNHQRYTSAPTSPTFRSHPNSHTHPAAPPVLTFHRASGHYLGEPRGARHPFPTAATGVGDGGIGGIVPHPFTQLWQRAEESGGGGGGGGGTGHLPPRHRQHQRGRSAGSGAQQQQQQQIGGSDWRAGSRAHPYERSGGVRRAGAGVGGGGGPTSAPTGRLGGGRAAGAGGGGGQAQPGTVGGGEEGEVEWRFARRSEASTLVLGIHGHIERLRRECEGMSEFVRRGFEDEREKGEAGRELERKRLEKRNKNFEVVELDEPLEPLPLSLPLESGLNDAPWDVPTNGRDIRGLDHGSVTALLDVYSIPFQQDMFLSQKKELFLSWWASLRERFITNFGVETRETWISAQ</sequence>
<organism evidence="2 3">
    <name type="scientific">Macrophomina phaseolina</name>
    <dbReference type="NCBI Taxonomy" id="35725"/>
    <lineage>
        <taxon>Eukaryota</taxon>
        <taxon>Fungi</taxon>
        <taxon>Dikarya</taxon>
        <taxon>Ascomycota</taxon>
        <taxon>Pezizomycotina</taxon>
        <taxon>Dothideomycetes</taxon>
        <taxon>Dothideomycetes incertae sedis</taxon>
        <taxon>Botryosphaeriales</taxon>
        <taxon>Botryosphaeriaceae</taxon>
        <taxon>Macrophomina</taxon>
    </lineage>
</organism>
<evidence type="ECO:0000313" key="2">
    <source>
        <dbReference type="EMBL" id="KAH7042061.1"/>
    </source>
</evidence>
<feature type="compositionally biased region" description="Low complexity" evidence="1">
    <location>
        <begin position="108"/>
        <end position="117"/>
    </location>
</feature>
<accession>A0ABQ8G1C9</accession>
<evidence type="ECO:0000313" key="3">
    <source>
        <dbReference type="Proteomes" id="UP000774617"/>
    </source>
</evidence>
<dbReference type="Proteomes" id="UP000774617">
    <property type="component" value="Unassembled WGS sequence"/>
</dbReference>
<keyword evidence="3" id="KW-1185">Reference proteome</keyword>
<feature type="compositionally biased region" description="Basic residues" evidence="1">
    <location>
        <begin position="205"/>
        <end position="218"/>
    </location>
</feature>
<feature type="compositionally biased region" description="Gly residues" evidence="1">
    <location>
        <begin position="308"/>
        <end position="319"/>
    </location>
</feature>
<evidence type="ECO:0000256" key="1">
    <source>
        <dbReference type="SAM" id="MobiDB-lite"/>
    </source>
</evidence>
<feature type="compositionally biased region" description="Low complexity" evidence="1">
    <location>
        <begin position="332"/>
        <end position="348"/>
    </location>
</feature>
<feature type="compositionally biased region" description="Gly residues" evidence="1">
    <location>
        <begin position="386"/>
        <end position="410"/>
    </location>
</feature>
<name>A0ABQ8G1C9_9PEZI</name>
<dbReference type="EMBL" id="JAGTJR010000027">
    <property type="protein sequence ID" value="KAH7042061.1"/>
    <property type="molecule type" value="Genomic_DNA"/>
</dbReference>
<protein>
    <submittedName>
        <fullName evidence="2">Uncharacterized protein</fullName>
    </submittedName>
</protein>
<feature type="region of interest" description="Disordered" evidence="1">
    <location>
        <begin position="168"/>
        <end position="412"/>
    </location>
</feature>
<gene>
    <name evidence="2" type="ORF">B0J12DRAFT_762131</name>
</gene>
<comment type="caution">
    <text evidence="2">The sequence shown here is derived from an EMBL/GenBank/DDBJ whole genome shotgun (WGS) entry which is preliminary data.</text>
</comment>
<feature type="region of interest" description="Disordered" evidence="1">
    <location>
        <begin position="78"/>
        <end position="128"/>
    </location>
</feature>
<feature type="compositionally biased region" description="Basic residues" evidence="1">
    <location>
        <begin position="322"/>
        <end position="331"/>
    </location>
</feature>
<proteinExistence type="predicted"/>